<protein>
    <recommendedName>
        <fullName evidence="1">RNase H type-1 domain-containing protein</fullName>
    </recommendedName>
</protein>
<dbReference type="GO" id="GO:0003676">
    <property type="term" value="F:nucleic acid binding"/>
    <property type="evidence" value="ECO:0007669"/>
    <property type="project" value="InterPro"/>
</dbReference>
<dbReference type="Gene3D" id="3.30.420.10">
    <property type="entry name" value="Ribonuclease H-like superfamily/Ribonuclease H"/>
    <property type="match status" value="1"/>
</dbReference>
<dbReference type="GO" id="GO:0004523">
    <property type="term" value="F:RNA-DNA hybrid ribonuclease activity"/>
    <property type="evidence" value="ECO:0007669"/>
    <property type="project" value="InterPro"/>
</dbReference>
<organism evidence="2 3">
    <name type="scientific">Dipteronia dyeriana</name>
    <dbReference type="NCBI Taxonomy" id="168575"/>
    <lineage>
        <taxon>Eukaryota</taxon>
        <taxon>Viridiplantae</taxon>
        <taxon>Streptophyta</taxon>
        <taxon>Embryophyta</taxon>
        <taxon>Tracheophyta</taxon>
        <taxon>Spermatophyta</taxon>
        <taxon>Magnoliopsida</taxon>
        <taxon>eudicotyledons</taxon>
        <taxon>Gunneridae</taxon>
        <taxon>Pentapetalae</taxon>
        <taxon>rosids</taxon>
        <taxon>malvids</taxon>
        <taxon>Sapindales</taxon>
        <taxon>Sapindaceae</taxon>
        <taxon>Hippocastanoideae</taxon>
        <taxon>Acereae</taxon>
        <taxon>Dipteronia</taxon>
    </lineage>
</organism>
<dbReference type="CDD" id="cd06222">
    <property type="entry name" value="RNase_H_like"/>
    <property type="match status" value="1"/>
</dbReference>
<sequence length="178" mass="19282">MAVEESALHALWDSQESALPPESGSFKVNCNAVVDVCGCRIGISIVIRDVTDFVLAACSQVVMATFDIQVANTLAIYKSILFARDCGSTPWALESDAEVVVNRIIEGSQMDSISGTILADITRLLSSDEGLTINHVPRLVNQAAHGLAKNALVISKDTFRMEEHPSCINRMMEADKPF</sequence>
<evidence type="ECO:0000313" key="3">
    <source>
        <dbReference type="Proteomes" id="UP001280121"/>
    </source>
</evidence>
<dbReference type="EMBL" id="JANJYI010000003">
    <property type="protein sequence ID" value="KAK2656306.1"/>
    <property type="molecule type" value="Genomic_DNA"/>
</dbReference>
<proteinExistence type="predicted"/>
<dbReference type="AlphaFoldDB" id="A0AAE0CM83"/>
<dbReference type="InterPro" id="IPR002156">
    <property type="entry name" value="RNaseH_domain"/>
</dbReference>
<comment type="caution">
    <text evidence="2">The sequence shown here is derived from an EMBL/GenBank/DDBJ whole genome shotgun (WGS) entry which is preliminary data.</text>
</comment>
<accession>A0AAE0CM83</accession>
<reference evidence="2" key="1">
    <citation type="journal article" date="2023" name="Plant J.">
        <title>Genome sequences and population genomics provide insights into the demographic history, inbreeding, and mutation load of two 'living fossil' tree species of Dipteronia.</title>
        <authorList>
            <person name="Feng Y."/>
            <person name="Comes H.P."/>
            <person name="Chen J."/>
            <person name="Zhu S."/>
            <person name="Lu R."/>
            <person name="Zhang X."/>
            <person name="Li P."/>
            <person name="Qiu J."/>
            <person name="Olsen K.M."/>
            <person name="Qiu Y."/>
        </authorList>
    </citation>
    <scope>NUCLEOTIDE SEQUENCE</scope>
    <source>
        <strain evidence="2">KIB01</strain>
    </source>
</reference>
<evidence type="ECO:0000259" key="1">
    <source>
        <dbReference type="Pfam" id="PF13456"/>
    </source>
</evidence>
<dbReference type="InterPro" id="IPR036397">
    <property type="entry name" value="RNaseH_sf"/>
</dbReference>
<dbReference type="PANTHER" id="PTHR47074:SF11">
    <property type="entry name" value="REVERSE TRANSCRIPTASE-LIKE PROTEIN"/>
    <property type="match status" value="1"/>
</dbReference>
<evidence type="ECO:0000313" key="2">
    <source>
        <dbReference type="EMBL" id="KAK2656306.1"/>
    </source>
</evidence>
<dbReference type="Pfam" id="PF13456">
    <property type="entry name" value="RVT_3"/>
    <property type="match status" value="1"/>
</dbReference>
<keyword evidence="3" id="KW-1185">Reference proteome</keyword>
<dbReference type="PANTHER" id="PTHR47074">
    <property type="entry name" value="BNAC02G40300D PROTEIN"/>
    <property type="match status" value="1"/>
</dbReference>
<dbReference type="InterPro" id="IPR044730">
    <property type="entry name" value="RNase_H-like_dom_plant"/>
</dbReference>
<dbReference type="Proteomes" id="UP001280121">
    <property type="component" value="Unassembled WGS sequence"/>
</dbReference>
<dbReference type="InterPro" id="IPR052929">
    <property type="entry name" value="RNase_H-like_EbsB-rel"/>
</dbReference>
<feature type="domain" description="RNase H type-1" evidence="1">
    <location>
        <begin position="42"/>
        <end position="151"/>
    </location>
</feature>
<gene>
    <name evidence="2" type="ORF">Ddye_009358</name>
</gene>
<name>A0AAE0CM83_9ROSI</name>